<dbReference type="InterPro" id="IPR036259">
    <property type="entry name" value="MFS_trans_sf"/>
</dbReference>
<feature type="transmembrane region" description="Helical" evidence="7">
    <location>
        <begin position="28"/>
        <end position="46"/>
    </location>
</feature>
<keyword evidence="3 7" id="KW-0812">Transmembrane</keyword>
<dbReference type="GO" id="GO:0016020">
    <property type="term" value="C:membrane"/>
    <property type="evidence" value="ECO:0007669"/>
    <property type="project" value="UniProtKB-SubCell"/>
</dbReference>
<evidence type="ECO:0000256" key="3">
    <source>
        <dbReference type="ARBA" id="ARBA00022692"/>
    </source>
</evidence>
<protein>
    <submittedName>
        <fullName evidence="8">Uncharacterized protein</fullName>
    </submittedName>
</protein>
<dbReference type="FunFam" id="1.20.1250.20:FF:000003">
    <property type="entry name" value="Solute carrier family 17 member 3"/>
    <property type="match status" value="1"/>
</dbReference>
<reference evidence="8" key="1">
    <citation type="submission" date="2021-02" db="EMBL/GenBank/DDBJ databases">
        <authorList>
            <person name="Nowell W R."/>
        </authorList>
    </citation>
    <scope>NUCLEOTIDE SEQUENCE</scope>
</reference>
<keyword evidence="5 7" id="KW-1133">Transmembrane helix</keyword>
<feature type="transmembrane region" description="Helical" evidence="7">
    <location>
        <begin position="80"/>
        <end position="101"/>
    </location>
</feature>
<feature type="transmembrane region" description="Helical" evidence="7">
    <location>
        <begin position="234"/>
        <end position="253"/>
    </location>
</feature>
<keyword evidence="6 7" id="KW-0472">Membrane</keyword>
<feature type="transmembrane region" description="Helical" evidence="7">
    <location>
        <begin position="295"/>
        <end position="314"/>
    </location>
</feature>
<evidence type="ECO:0000256" key="4">
    <source>
        <dbReference type="ARBA" id="ARBA00022847"/>
    </source>
</evidence>
<keyword evidence="4" id="KW-0769">Symport</keyword>
<dbReference type="Proteomes" id="UP000663823">
    <property type="component" value="Unassembled WGS sequence"/>
</dbReference>
<dbReference type="InterPro" id="IPR050382">
    <property type="entry name" value="MFS_Na/Anion_cotransporter"/>
</dbReference>
<feature type="transmembrane region" description="Helical" evidence="7">
    <location>
        <begin position="121"/>
        <end position="138"/>
    </location>
</feature>
<evidence type="ECO:0000313" key="8">
    <source>
        <dbReference type="EMBL" id="CAF3685053.1"/>
    </source>
</evidence>
<keyword evidence="2" id="KW-0813">Transport</keyword>
<evidence type="ECO:0000256" key="6">
    <source>
        <dbReference type="ARBA" id="ARBA00023136"/>
    </source>
</evidence>
<feature type="transmembrane region" description="Helical" evidence="7">
    <location>
        <begin position="150"/>
        <end position="168"/>
    </location>
</feature>
<proteinExistence type="predicted"/>
<dbReference type="AlphaFoldDB" id="A0A818TI45"/>
<name>A0A818TI45_9BILA</name>
<gene>
    <name evidence="8" type="ORF">OTI717_LOCUS11488</name>
</gene>
<dbReference type="EMBL" id="CAJOAX010001094">
    <property type="protein sequence ID" value="CAF3685053.1"/>
    <property type="molecule type" value="Genomic_DNA"/>
</dbReference>
<evidence type="ECO:0000256" key="5">
    <source>
        <dbReference type="ARBA" id="ARBA00022989"/>
    </source>
</evidence>
<dbReference type="SUPFAM" id="SSF103473">
    <property type="entry name" value="MFS general substrate transporter"/>
    <property type="match status" value="1"/>
</dbReference>
<evidence type="ECO:0000256" key="7">
    <source>
        <dbReference type="SAM" id="Phobius"/>
    </source>
</evidence>
<evidence type="ECO:0000256" key="2">
    <source>
        <dbReference type="ARBA" id="ARBA00022448"/>
    </source>
</evidence>
<feature type="transmembrane region" description="Helical" evidence="7">
    <location>
        <begin position="265"/>
        <end position="283"/>
    </location>
</feature>
<dbReference type="GO" id="GO:0015293">
    <property type="term" value="F:symporter activity"/>
    <property type="evidence" value="ECO:0007669"/>
    <property type="project" value="UniProtKB-KW"/>
</dbReference>
<sequence>MPIEIVRREDRDNEVNRENFAEKFDAKWIFGGCVLIGGLLTLLTPLSARVHIRLLIAVRFLTGIIPPSERRTVPSGAQTGGIFGIITTTSLVSIMIGEHFLGGWPSTFYVFGKNFYFDTKLTNMYLLIIRCIFLFMYGKTPWKHIIRCPPTLLTSLPTYFSIILNFNLHQSDLIFSIPYFAQFLVIVVSGPIVDRIRARNILSITILRKGQTIIGTLGTCSFLIAIGYMGCNHIGAVICCIIALGFLGLHTCGPIISHLDVASNYAGTLVGITNSLATIPGFVGPYVQTIEAWRLIFNISAGIGALGCIVYCILFNGKEQPWNRTCEARERNESIVSIDT</sequence>
<accession>A0A818TI45</accession>
<dbReference type="PANTHER" id="PTHR11662:SF399">
    <property type="entry name" value="FI19708P1-RELATED"/>
    <property type="match status" value="1"/>
</dbReference>
<evidence type="ECO:0000313" key="9">
    <source>
        <dbReference type="Proteomes" id="UP000663823"/>
    </source>
</evidence>
<evidence type="ECO:0000256" key="1">
    <source>
        <dbReference type="ARBA" id="ARBA00004141"/>
    </source>
</evidence>
<dbReference type="Gene3D" id="1.20.1250.20">
    <property type="entry name" value="MFS general substrate transporter like domains"/>
    <property type="match status" value="1"/>
</dbReference>
<dbReference type="GO" id="GO:0006820">
    <property type="term" value="P:monoatomic anion transport"/>
    <property type="evidence" value="ECO:0007669"/>
    <property type="project" value="TreeGrafter"/>
</dbReference>
<feature type="transmembrane region" description="Helical" evidence="7">
    <location>
        <begin position="174"/>
        <end position="194"/>
    </location>
</feature>
<feature type="transmembrane region" description="Helical" evidence="7">
    <location>
        <begin position="206"/>
        <end position="228"/>
    </location>
</feature>
<comment type="subcellular location">
    <subcellularLocation>
        <location evidence="1">Membrane</location>
        <topology evidence="1">Multi-pass membrane protein</topology>
    </subcellularLocation>
</comment>
<organism evidence="8 9">
    <name type="scientific">Rotaria sordida</name>
    <dbReference type="NCBI Taxonomy" id="392033"/>
    <lineage>
        <taxon>Eukaryota</taxon>
        <taxon>Metazoa</taxon>
        <taxon>Spiralia</taxon>
        <taxon>Gnathifera</taxon>
        <taxon>Rotifera</taxon>
        <taxon>Eurotatoria</taxon>
        <taxon>Bdelloidea</taxon>
        <taxon>Philodinida</taxon>
        <taxon>Philodinidae</taxon>
        <taxon>Rotaria</taxon>
    </lineage>
</organism>
<comment type="caution">
    <text evidence="8">The sequence shown here is derived from an EMBL/GenBank/DDBJ whole genome shotgun (WGS) entry which is preliminary data.</text>
</comment>
<dbReference type="PANTHER" id="PTHR11662">
    <property type="entry name" value="SOLUTE CARRIER FAMILY 17"/>
    <property type="match status" value="1"/>
</dbReference>